<proteinExistence type="predicted"/>
<name>A0ACA9KY36_9GLOM</name>
<sequence>MPLETQENISVNDLLVETLIREAKLNNLFELTEVPLKFLTLVEICIIRKEHEAELSTTNEHDEPNSLCCLIALDDFESSELCFPQLQIVVKLKPGQVVAFSSHLLLHIYNDLEEGIKRNTHRSIVLIIPCQDLNNTQKQGHISLVYARHGLRAEDSLPNL</sequence>
<organism evidence="1 2">
    <name type="scientific">Scutellospora calospora</name>
    <dbReference type="NCBI Taxonomy" id="85575"/>
    <lineage>
        <taxon>Eukaryota</taxon>
        <taxon>Fungi</taxon>
        <taxon>Fungi incertae sedis</taxon>
        <taxon>Mucoromycota</taxon>
        <taxon>Glomeromycotina</taxon>
        <taxon>Glomeromycetes</taxon>
        <taxon>Diversisporales</taxon>
        <taxon>Gigasporaceae</taxon>
        <taxon>Scutellospora</taxon>
    </lineage>
</organism>
<dbReference type="Proteomes" id="UP000789860">
    <property type="component" value="Unassembled WGS sequence"/>
</dbReference>
<evidence type="ECO:0000313" key="1">
    <source>
        <dbReference type="EMBL" id="CAG8499732.1"/>
    </source>
</evidence>
<gene>
    <name evidence="1" type="ORF">SCALOS_LOCUS3187</name>
</gene>
<reference evidence="1" key="1">
    <citation type="submission" date="2021-06" db="EMBL/GenBank/DDBJ databases">
        <authorList>
            <person name="Kallberg Y."/>
            <person name="Tangrot J."/>
            <person name="Rosling A."/>
        </authorList>
    </citation>
    <scope>NUCLEOTIDE SEQUENCE</scope>
    <source>
        <strain evidence="1">AU212A</strain>
    </source>
</reference>
<accession>A0ACA9KY36</accession>
<protein>
    <submittedName>
        <fullName evidence="1">7155_t:CDS:1</fullName>
    </submittedName>
</protein>
<dbReference type="EMBL" id="CAJVPM010003325">
    <property type="protein sequence ID" value="CAG8499732.1"/>
    <property type="molecule type" value="Genomic_DNA"/>
</dbReference>
<evidence type="ECO:0000313" key="2">
    <source>
        <dbReference type="Proteomes" id="UP000789860"/>
    </source>
</evidence>
<comment type="caution">
    <text evidence="1">The sequence shown here is derived from an EMBL/GenBank/DDBJ whole genome shotgun (WGS) entry which is preliminary data.</text>
</comment>
<keyword evidence="2" id="KW-1185">Reference proteome</keyword>